<dbReference type="AlphaFoldDB" id="A0A3L7JL84"/>
<feature type="transmembrane region" description="Helical" evidence="6">
    <location>
        <begin position="316"/>
        <end position="335"/>
    </location>
</feature>
<organism evidence="8 9">
    <name type="scientific">Notoacmeibacter ruber</name>
    <dbReference type="NCBI Taxonomy" id="2670375"/>
    <lineage>
        <taxon>Bacteria</taxon>
        <taxon>Pseudomonadati</taxon>
        <taxon>Pseudomonadota</taxon>
        <taxon>Alphaproteobacteria</taxon>
        <taxon>Hyphomicrobiales</taxon>
        <taxon>Notoacmeibacteraceae</taxon>
        <taxon>Notoacmeibacter</taxon>
    </lineage>
</organism>
<dbReference type="InterPro" id="IPR036259">
    <property type="entry name" value="MFS_trans_sf"/>
</dbReference>
<feature type="transmembrane region" description="Helical" evidence="6">
    <location>
        <begin position="50"/>
        <end position="70"/>
    </location>
</feature>
<feature type="transmembrane region" description="Helical" evidence="6">
    <location>
        <begin position="107"/>
        <end position="128"/>
    </location>
</feature>
<comment type="subcellular location">
    <subcellularLocation>
        <location evidence="1">Membrane</location>
        <topology evidence="1">Multi-pass membrane protein</topology>
    </subcellularLocation>
</comment>
<feature type="transmembrane region" description="Helical" evidence="6">
    <location>
        <begin position="249"/>
        <end position="280"/>
    </location>
</feature>
<dbReference type="GO" id="GO:0022857">
    <property type="term" value="F:transmembrane transporter activity"/>
    <property type="evidence" value="ECO:0007669"/>
    <property type="project" value="InterPro"/>
</dbReference>
<evidence type="ECO:0000256" key="1">
    <source>
        <dbReference type="ARBA" id="ARBA00004141"/>
    </source>
</evidence>
<evidence type="ECO:0000259" key="7">
    <source>
        <dbReference type="PROSITE" id="PS50850"/>
    </source>
</evidence>
<feature type="transmembrane region" description="Helical" evidence="6">
    <location>
        <begin position="140"/>
        <end position="165"/>
    </location>
</feature>
<name>A0A3L7JL84_9HYPH</name>
<keyword evidence="4 6" id="KW-1133">Transmembrane helix</keyword>
<keyword evidence="2" id="KW-0813">Transport</keyword>
<evidence type="ECO:0000313" key="9">
    <source>
        <dbReference type="Proteomes" id="UP000281094"/>
    </source>
</evidence>
<evidence type="ECO:0000256" key="5">
    <source>
        <dbReference type="ARBA" id="ARBA00023136"/>
    </source>
</evidence>
<feature type="transmembrane region" description="Helical" evidence="6">
    <location>
        <begin position="171"/>
        <end position="188"/>
    </location>
</feature>
<feature type="transmembrane region" description="Helical" evidence="6">
    <location>
        <begin position="82"/>
        <end position="101"/>
    </location>
</feature>
<keyword evidence="3 6" id="KW-0812">Transmembrane</keyword>
<dbReference type="PANTHER" id="PTHR23505">
    <property type="entry name" value="SPINSTER"/>
    <property type="match status" value="1"/>
</dbReference>
<feature type="transmembrane region" description="Helical" evidence="6">
    <location>
        <begin position="12"/>
        <end position="30"/>
    </location>
</feature>
<feature type="transmembrane region" description="Helical" evidence="6">
    <location>
        <begin position="355"/>
        <end position="377"/>
    </location>
</feature>
<proteinExistence type="predicted"/>
<comment type="caution">
    <text evidence="8">The sequence shown here is derived from an EMBL/GenBank/DDBJ whole genome shotgun (WGS) entry which is preliminary data.</text>
</comment>
<sequence length="434" mass="46218">MQSTRTTRVAEGAGGVLALLFTANFLNFFDRALPAVLAEPIRLEFGLSDTQIGLVGSAFTVVYAIAGLPLGRLADRLSRKWIIAIGLAIWSLMTGATGLAGSFATLMAVRIGVGIGEAAFAPAANALIADCYPSEGRSKATSLFMMGLPAGIIVAFFSTGAIVAFFGTWRAAFFIAMVPGILVAVWVLRMREPARGYSDTPELAIQTTDKPIRAVLSVPTMWWLSAAGITFNFSSYAVTTFMVPNLQRYFGLSLTMAGISVGVIIGVSGLIGLPICGWLADRLHMAFIRGRLLFGVGCMIVSAGLTFAAMSQPSDAVISFVALFAIGWFLQYAFYSTANPTIHDVLPPSLRATGVAIFFFLFYIFGAAYGSVASGMLSDHLAERAQLAANAPEMTEAFRAIGLHGSLFMIPALSLGTGLFLLIASLRYPKDHRR</sequence>
<evidence type="ECO:0000256" key="4">
    <source>
        <dbReference type="ARBA" id="ARBA00022989"/>
    </source>
</evidence>
<feature type="transmembrane region" description="Helical" evidence="6">
    <location>
        <begin position="397"/>
        <end position="424"/>
    </location>
</feature>
<dbReference type="Pfam" id="PF07690">
    <property type="entry name" value="MFS_1"/>
    <property type="match status" value="1"/>
</dbReference>
<dbReference type="SUPFAM" id="SSF103473">
    <property type="entry name" value="MFS general substrate transporter"/>
    <property type="match status" value="1"/>
</dbReference>
<dbReference type="Gene3D" id="1.20.1250.20">
    <property type="entry name" value="MFS general substrate transporter like domains"/>
    <property type="match status" value="2"/>
</dbReference>
<dbReference type="GO" id="GO:0016020">
    <property type="term" value="C:membrane"/>
    <property type="evidence" value="ECO:0007669"/>
    <property type="project" value="UniProtKB-SubCell"/>
</dbReference>
<dbReference type="InterPro" id="IPR044770">
    <property type="entry name" value="MFS_spinster-like"/>
</dbReference>
<dbReference type="EMBL" id="RCWN01000001">
    <property type="protein sequence ID" value="RLQ89282.1"/>
    <property type="molecule type" value="Genomic_DNA"/>
</dbReference>
<keyword evidence="5 6" id="KW-0472">Membrane</keyword>
<dbReference type="PANTHER" id="PTHR23505:SF79">
    <property type="entry name" value="PROTEIN SPINSTER"/>
    <property type="match status" value="1"/>
</dbReference>
<evidence type="ECO:0000256" key="2">
    <source>
        <dbReference type="ARBA" id="ARBA00022448"/>
    </source>
</evidence>
<accession>A0A3L7JL84</accession>
<reference evidence="8 9" key="1">
    <citation type="submission" date="2018-10" db="EMBL/GenBank/DDBJ databases">
        <title>Notoacmeibacter sp. M2BS9Y-3-1, whole genome shotgun sequence.</title>
        <authorList>
            <person name="Tuo L."/>
        </authorList>
    </citation>
    <scope>NUCLEOTIDE SEQUENCE [LARGE SCALE GENOMIC DNA]</scope>
    <source>
        <strain evidence="8 9">M2BS9Y-3-1</strain>
    </source>
</reference>
<keyword evidence="9" id="KW-1185">Reference proteome</keyword>
<gene>
    <name evidence="8" type="ORF">D8780_00025</name>
</gene>
<protein>
    <submittedName>
        <fullName evidence="8">MFS transporter</fullName>
    </submittedName>
</protein>
<feature type="transmembrane region" description="Helical" evidence="6">
    <location>
        <begin position="292"/>
        <end position="310"/>
    </location>
</feature>
<evidence type="ECO:0000256" key="3">
    <source>
        <dbReference type="ARBA" id="ARBA00022692"/>
    </source>
</evidence>
<dbReference type="PROSITE" id="PS50850">
    <property type="entry name" value="MFS"/>
    <property type="match status" value="1"/>
</dbReference>
<feature type="transmembrane region" description="Helical" evidence="6">
    <location>
        <begin position="222"/>
        <end position="243"/>
    </location>
</feature>
<evidence type="ECO:0000313" key="8">
    <source>
        <dbReference type="EMBL" id="RLQ89282.1"/>
    </source>
</evidence>
<dbReference type="InterPro" id="IPR011701">
    <property type="entry name" value="MFS"/>
</dbReference>
<dbReference type="InterPro" id="IPR020846">
    <property type="entry name" value="MFS_dom"/>
</dbReference>
<dbReference type="CDD" id="cd17328">
    <property type="entry name" value="MFS_spinster_like"/>
    <property type="match status" value="1"/>
</dbReference>
<feature type="domain" description="Major facilitator superfamily (MFS) profile" evidence="7">
    <location>
        <begin position="16"/>
        <end position="429"/>
    </location>
</feature>
<evidence type="ECO:0000256" key="6">
    <source>
        <dbReference type="SAM" id="Phobius"/>
    </source>
</evidence>
<dbReference type="Proteomes" id="UP000281094">
    <property type="component" value="Unassembled WGS sequence"/>
</dbReference>